<dbReference type="GeneID" id="40088323"/>
<dbReference type="InterPro" id="IPR011043">
    <property type="entry name" value="Gal_Oxase/kelch_b-propeller"/>
</dbReference>
<protein>
    <submittedName>
        <fullName evidence="1">Hemagglutinin protein</fullName>
    </submittedName>
</protein>
<keyword evidence="2" id="KW-1185">Reference proteome</keyword>
<dbReference type="InterPro" id="IPR028994">
    <property type="entry name" value="Integrin_alpha_N"/>
</dbReference>
<accession>A0A2L0UZX4</accession>
<dbReference type="Gene3D" id="2.130.10.130">
    <property type="entry name" value="Integrin alpha, N-terminal"/>
    <property type="match status" value="2"/>
</dbReference>
<organism evidence="1 2">
    <name type="scientific">Agrobacterium phage Atu_ph07</name>
    <dbReference type="NCBI Taxonomy" id="2024264"/>
    <lineage>
        <taxon>Viruses</taxon>
        <taxon>Duplodnaviria</taxon>
        <taxon>Heunggongvirae</taxon>
        <taxon>Uroviricota</taxon>
        <taxon>Caudoviricetes</taxon>
        <taxon>Polybotosvirus</taxon>
        <taxon>Polybotosvirus Atuph07</taxon>
    </lineage>
</organism>
<name>A0A2L0UZX4_9CAUD</name>
<dbReference type="EMBL" id="MF403008">
    <property type="protein sequence ID" value="AUZ95081.1"/>
    <property type="molecule type" value="Genomic_DNA"/>
</dbReference>
<dbReference type="PANTHER" id="PTHR36220:SF1">
    <property type="entry name" value="GAMMA TUBULIN COMPLEX COMPONENT C-TERMINAL DOMAIN-CONTAINING PROTEIN"/>
    <property type="match status" value="1"/>
</dbReference>
<dbReference type="PANTHER" id="PTHR36220">
    <property type="entry name" value="UNNAMED PRODUCT"/>
    <property type="match status" value="1"/>
</dbReference>
<dbReference type="SUPFAM" id="SSF50965">
    <property type="entry name" value="Galactose oxidase, central domain"/>
    <property type="match status" value="1"/>
</dbReference>
<evidence type="ECO:0000313" key="2">
    <source>
        <dbReference type="Proteomes" id="UP000223025"/>
    </source>
</evidence>
<dbReference type="Proteomes" id="UP000223025">
    <property type="component" value="Segment"/>
</dbReference>
<dbReference type="KEGG" id="vg:40088323"/>
<proteinExistence type="predicted"/>
<sequence>MHISLRGVNLSGTFNKWSPPPVDHFEVSEKNKQTVSKTNFGFTVEAEGNEVFVGAPNSGSLTGYSITGDTLTSLFSTAVFSNSGRLGYRLSASGNWLMAATSPASGNGEIYMFSKTAGSWNMTTPAQIITAPPAYTESGFSYGAAIDGTTLAVGHIKANTCGAVHIYDYNGTSWVYTTTLTVPSSSTPATTNQNIGFSVSIKGDLLVAGGPGDLTGNGNGVVMFSKRSNGVWSTPTITTISETTTSGFGFSVHTNGTRIVASAPAFTVGNVNGNIRLFDNSMNLLQILTVSNSNGTIIDPQSATSDRLGQSVSINDSGNVIAAGAQARQSNTGAVYTFEQINNVWSGTPSGIGGMLTGSGTTNNSRFGSSVAFTGDKTLIVGAFGITSVFMFK</sequence>
<evidence type="ECO:0000313" key="1">
    <source>
        <dbReference type="EMBL" id="AUZ95081.1"/>
    </source>
</evidence>
<dbReference type="RefSeq" id="YP_009611985.1">
    <property type="nucleotide sequence ID" value="NC_042013.1"/>
</dbReference>
<reference evidence="1 2" key="1">
    <citation type="submission" date="2017-06" db="EMBL/GenBank/DDBJ databases">
        <authorList>
            <person name="Kim H.J."/>
            <person name="Triplett B.A."/>
        </authorList>
    </citation>
    <scope>NUCLEOTIDE SEQUENCE [LARGE SCALE GENOMIC DNA]</scope>
</reference>